<accession>A0AB39UWU5</accession>
<evidence type="ECO:0000256" key="1">
    <source>
        <dbReference type="SAM" id="Phobius"/>
    </source>
</evidence>
<sequence length="162" mass="17932">MIKDSDPKTPDPETLVRLRERLNKLATVLDSRFRIPGTRIRFGWDSIVGVIPVAGDVLTALLGGYIISQAYKAGAPRKLLLRMAANTLADLFGGSVPVVGDIYDVLWRSNQRNVRLLEDWLNSQIEPRTEQEHSLVKVLVVAILLGVGGIFAWKGFSGQLRP</sequence>
<feature type="transmembrane region" description="Helical" evidence="1">
    <location>
        <begin position="135"/>
        <end position="153"/>
    </location>
</feature>
<organism evidence="2">
    <name type="scientific">Thermohahella caldifontis</name>
    <dbReference type="NCBI Taxonomy" id="3142973"/>
    <lineage>
        <taxon>Bacteria</taxon>
        <taxon>Pseudomonadati</taxon>
        <taxon>Pseudomonadota</taxon>
        <taxon>Gammaproteobacteria</taxon>
        <taxon>Oceanospirillales</taxon>
        <taxon>Hahellaceae</taxon>
        <taxon>Thermohahella</taxon>
    </lineage>
</organism>
<dbReference type="KEGG" id="tcd:AAIA72_00380"/>
<keyword evidence="1" id="KW-0472">Membrane</keyword>
<dbReference type="EMBL" id="CP154858">
    <property type="protein sequence ID" value="XDT72480.1"/>
    <property type="molecule type" value="Genomic_DNA"/>
</dbReference>
<name>A0AB39UWU5_9GAMM</name>
<dbReference type="Pfam" id="PF13430">
    <property type="entry name" value="DUF4112"/>
    <property type="match status" value="1"/>
</dbReference>
<dbReference type="InterPro" id="IPR025187">
    <property type="entry name" value="DUF4112"/>
</dbReference>
<dbReference type="RefSeq" id="WP_369601487.1">
    <property type="nucleotide sequence ID" value="NZ_CP154858.1"/>
</dbReference>
<dbReference type="PANTHER" id="PTHR35519">
    <property type="entry name" value="MEMBRANE PROTEINS"/>
    <property type="match status" value="1"/>
</dbReference>
<reference evidence="2" key="1">
    <citation type="submission" date="2024-05" db="EMBL/GenBank/DDBJ databases">
        <title>Genome sequencing of novel strain.</title>
        <authorList>
            <person name="Ganbat D."/>
            <person name="Ganbat S."/>
            <person name="Lee S.-J."/>
        </authorList>
    </citation>
    <scope>NUCLEOTIDE SEQUENCE</scope>
    <source>
        <strain evidence="2">SMD15-11</strain>
    </source>
</reference>
<keyword evidence="1" id="KW-0812">Transmembrane</keyword>
<keyword evidence="1" id="KW-1133">Transmembrane helix</keyword>
<gene>
    <name evidence="2" type="ORF">AAIA72_00380</name>
</gene>
<feature type="transmembrane region" description="Helical" evidence="1">
    <location>
        <begin position="47"/>
        <end position="67"/>
    </location>
</feature>
<proteinExistence type="predicted"/>
<evidence type="ECO:0000313" key="2">
    <source>
        <dbReference type="EMBL" id="XDT72480.1"/>
    </source>
</evidence>
<dbReference type="PANTHER" id="PTHR35519:SF2">
    <property type="entry name" value="PH DOMAIN PROTEIN"/>
    <property type="match status" value="1"/>
</dbReference>
<dbReference type="AlphaFoldDB" id="A0AB39UWU5"/>
<protein>
    <submittedName>
        <fullName evidence="2">DUF4112 domain-containing protein</fullName>
    </submittedName>
</protein>